<feature type="compositionally biased region" description="Basic and acidic residues" evidence="1">
    <location>
        <begin position="57"/>
        <end position="70"/>
    </location>
</feature>
<proteinExistence type="predicted"/>
<protein>
    <submittedName>
        <fullName evidence="2">Uncharacterized protein</fullName>
    </submittedName>
</protein>
<feature type="region of interest" description="Disordered" evidence="1">
    <location>
        <begin position="55"/>
        <end position="134"/>
    </location>
</feature>
<sequence>MRNKPRALAVARRSKWRPRSERFGKAGTEPLTPLIPGRLRAPAQRGQVLRVAAAGPWKEEQTAGHAEERTPQINSKRRGCRTDDKRLQPLDPGALTGAGGTPGTRRAPEAWETPEEATRSTGICPVARTQATAR</sequence>
<gene>
    <name evidence="2" type="ORF">NDU88_005880</name>
</gene>
<reference evidence="2" key="1">
    <citation type="journal article" date="2022" name="bioRxiv">
        <title>Sequencing and chromosome-scale assembly of the giantPleurodeles waltlgenome.</title>
        <authorList>
            <person name="Brown T."/>
            <person name="Elewa A."/>
            <person name="Iarovenko S."/>
            <person name="Subramanian E."/>
            <person name="Araus A.J."/>
            <person name="Petzold A."/>
            <person name="Susuki M."/>
            <person name="Suzuki K.-i.T."/>
            <person name="Hayashi T."/>
            <person name="Toyoda A."/>
            <person name="Oliveira C."/>
            <person name="Osipova E."/>
            <person name="Leigh N.D."/>
            <person name="Simon A."/>
            <person name="Yun M.H."/>
        </authorList>
    </citation>
    <scope>NUCLEOTIDE SEQUENCE</scope>
    <source>
        <strain evidence="2">20211129_DDA</strain>
        <tissue evidence="2">Liver</tissue>
    </source>
</reference>
<evidence type="ECO:0000313" key="3">
    <source>
        <dbReference type="Proteomes" id="UP001066276"/>
    </source>
</evidence>
<dbReference type="AlphaFoldDB" id="A0AAV7LQB4"/>
<dbReference type="EMBL" id="JANPWB010000015">
    <property type="protein sequence ID" value="KAJ1092770.1"/>
    <property type="molecule type" value="Genomic_DNA"/>
</dbReference>
<dbReference type="Proteomes" id="UP001066276">
    <property type="component" value="Chromosome 11"/>
</dbReference>
<feature type="region of interest" description="Disordered" evidence="1">
    <location>
        <begin position="1"/>
        <end position="39"/>
    </location>
</feature>
<name>A0AAV7LQB4_PLEWA</name>
<keyword evidence="3" id="KW-1185">Reference proteome</keyword>
<evidence type="ECO:0000256" key="1">
    <source>
        <dbReference type="SAM" id="MobiDB-lite"/>
    </source>
</evidence>
<evidence type="ECO:0000313" key="2">
    <source>
        <dbReference type="EMBL" id="KAJ1092770.1"/>
    </source>
</evidence>
<accession>A0AAV7LQB4</accession>
<organism evidence="2 3">
    <name type="scientific">Pleurodeles waltl</name>
    <name type="common">Iberian ribbed newt</name>
    <dbReference type="NCBI Taxonomy" id="8319"/>
    <lineage>
        <taxon>Eukaryota</taxon>
        <taxon>Metazoa</taxon>
        <taxon>Chordata</taxon>
        <taxon>Craniata</taxon>
        <taxon>Vertebrata</taxon>
        <taxon>Euteleostomi</taxon>
        <taxon>Amphibia</taxon>
        <taxon>Batrachia</taxon>
        <taxon>Caudata</taxon>
        <taxon>Salamandroidea</taxon>
        <taxon>Salamandridae</taxon>
        <taxon>Pleurodelinae</taxon>
        <taxon>Pleurodeles</taxon>
    </lineage>
</organism>
<comment type="caution">
    <text evidence="2">The sequence shown here is derived from an EMBL/GenBank/DDBJ whole genome shotgun (WGS) entry which is preliminary data.</text>
</comment>